<comment type="caution">
    <text evidence="3">The sequence shown here is derived from an EMBL/GenBank/DDBJ whole genome shotgun (WGS) entry which is preliminary data.</text>
</comment>
<dbReference type="EMBL" id="LWCA01000648">
    <property type="protein sequence ID" value="OAF67483.1"/>
    <property type="molecule type" value="Genomic_DNA"/>
</dbReference>
<keyword evidence="4" id="KW-1185">Reference proteome</keyword>
<evidence type="ECO:0000313" key="3">
    <source>
        <dbReference type="EMBL" id="OAF67483.1"/>
    </source>
</evidence>
<dbReference type="Gene3D" id="2.70.50.40">
    <property type="entry name" value="GMP phosphodiesterase, delta subunit"/>
    <property type="match status" value="1"/>
</dbReference>
<dbReference type="OrthoDB" id="10248777at2759"/>
<evidence type="ECO:0000256" key="1">
    <source>
        <dbReference type="ARBA" id="ARBA00008102"/>
    </source>
</evidence>
<dbReference type="GO" id="GO:0005737">
    <property type="term" value="C:cytoplasm"/>
    <property type="evidence" value="ECO:0007669"/>
    <property type="project" value="TreeGrafter"/>
</dbReference>
<organism evidence="3 4">
    <name type="scientific">Intoshia linei</name>
    <dbReference type="NCBI Taxonomy" id="1819745"/>
    <lineage>
        <taxon>Eukaryota</taxon>
        <taxon>Metazoa</taxon>
        <taxon>Spiralia</taxon>
        <taxon>Lophotrochozoa</taxon>
        <taxon>Mesozoa</taxon>
        <taxon>Orthonectida</taxon>
        <taxon>Rhopaluridae</taxon>
        <taxon>Intoshia</taxon>
    </lineage>
</organism>
<proteinExistence type="inferred from homology"/>
<protein>
    <submittedName>
        <fullName evidence="3">Putative cGMP 3',5'-cyclic phosphodiesterase subunit delta</fullName>
    </submittedName>
</protein>
<gene>
    <name evidence="3" type="ORF">A3Q56_04773</name>
</gene>
<dbReference type="SUPFAM" id="SSF81296">
    <property type="entry name" value="E set domains"/>
    <property type="match status" value="1"/>
</dbReference>
<comment type="similarity">
    <text evidence="1">Belongs to the PDE6D/unc-119 family.</text>
</comment>
<dbReference type="Proteomes" id="UP000078046">
    <property type="component" value="Unassembled WGS sequence"/>
</dbReference>
<dbReference type="InterPro" id="IPR014756">
    <property type="entry name" value="Ig_E-set"/>
</dbReference>
<dbReference type="AlphaFoldDB" id="A0A177B1G7"/>
<dbReference type="InterPro" id="IPR037036">
    <property type="entry name" value="PDED_dom_sf"/>
</dbReference>
<dbReference type="Pfam" id="PF05351">
    <property type="entry name" value="GMP_PDE_delta"/>
    <property type="match status" value="1"/>
</dbReference>
<dbReference type="InterPro" id="IPR008015">
    <property type="entry name" value="PDED_dom"/>
</dbReference>
<reference evidence="3 4" key="1">
    <citation type="submission" date="2016-04" db="EMBL/GenBank/DDBJ databases">
        <title>The genome of Intoshia linei affirms orthonectids as highly simplified spiralians.</title>
        <authorList>
            <person name="Mikhailov K.V."/>
            <person name="Slusarev G.S."/>
            <person name="Nikitin M.A."/>
            <person name="Logacheva M.D."/>
            <person name="Penin A."/>
            <person name="Aleoshin V."/>
            <person name="Panchin Y.V."/>
        </authorList>
    </citation>
    <scope>NUCLEOTIDE SEQUENCE [LARGE SCALE GENOMIC DNA]</scope>
    <source>
        <strain evidence="3">Intl2013</strain>
        <tissue evidence="3">Whole animal</tissue>
    </source>
</reference>
<evidence type="ECO:0000259" key="2">
    <source>
        <dbReference type="Pfam" id="PF05351"/>
    </source>
</evidence>
<accession>A0A177B1G7</accession>
<name>A0A177B1G7_9BILA</name>
<dbReference type="PANTHER" id="PTHR12976:SF0">
    <property type="entry name" value="RETINAL ROD RHODOPSIN-SENSITIVE CGMP 3',5'-CYCLIC PHOSPHODIESTERASE SUBUNIT DELTA"/>
    <property type="match status" value="1"/>
</dbReference>
<sequence length="143" mass="16351">MTTSTTDSDFKLNWMNLRDGDSGAILWQSDADMSCKEHKASVPKAILSCKTVSREINFTSNLEMKDFRLEQKVLFKGKVIEEWYFNFGFVIPQSTNSWQSVIEAAPTQDMIPAKILSGHVVVHTKFYNGEDLISDSKVRLFYK</sequence>
<dbReference type="PANTHER" id="PTHR12976">
    <property type="entry name" value="RETINAL ROD RHODOPSIN-SENSITIVE CGMP 3',5'-CYCLIC PHOSPHODIESTERASE DELTA-SUBUNIT"/>
    <property type="match status" value="1"/>
</dbReference>
<feature type="domain" description="GMP phosphodiesterase delta subunit" evidence="2">
    <location>
        <begin position="8"/>
        <end position="142"/>
    </location>
</feature>
<evidence type="ECO:0000313" key="4">
    <source>
        <dbReference type="Proteomes" id="UP000078046"/>
    </source>
</evidence>